<dbReference type="AlphaFoldDB" id="A0A7G5H5G8"/>
<keyword evidence="1" id="KW-1133">Transmembrane helix</keyword>
<dbReference type="KEGG" id="sfol:H3H32_16450"/>
<organism evidence="2 3">
    <name type="scientific">Spirosoma foliorum</name>
    <dbReference type="NCBI Taxonomy" id="2710596"/>
    <lineage>
        <taxon>Bacteria</taxon>
        <taxon>Pseudomonadati</taxon>
        <taxon>Bacteroidota</taxon>
        <taxon>Cytophagia</taxon>
        <taxon>Cytophagales</taxon>
        <taxon>Cytophagaceae</taxon>
        <taxon>Spirosoma</taxon>
    </lineage>
</organism>
<gene>
    <name evidence="2" type="ORF">H3H32_16450</name>
</gene>
<feature type="transmembrane region" description="Helical" evidence="1">
    <location>
        <begin position="141"/>
        <end position="161"/>
    </location>
</feature>
<proteinExistence type="predicted"/>
<evidence type="ECO:0000313" key="2">
    <source>
        <dbReference type="EMBL" id="QMW06360.1"/>
    </source>
</evidence>
<accession>A0A7G5H5G8</accession>
<keyword evidence="3" id="KW-1185">Reference proteome</keyword>
<evidence type="ECO:0008006" key="4">
    <source>
        <dbReference type="Google" id="ProtNLM"/>
    </source>
</evidence>
<feature type="transmembrane region" description="Helical" evidence="1">
    <location>
        <begin position="72"/>
        <end position="92"/>
    </location>
</feature>
<dbReference type="Proteomes" id="UP000515369">
    <property type="component" value="Chromosome"/>
</dbReference>
<evidence type="ECO:0000313" key="3">
    <source>
        <dbReference type="Proteomes" id="UP000515369"/>
    </source>
</evidence>
<reference evidence="2 3" key="1">
    <citation type="submission" date="2020-07" db="EMBL/GenBank/DDBJ databases">
        <title>Spirosoma foliorum sp. nov., isolated from the leaves on the Nejang mountain Korea, Republic of.</title>
        <authorList>
            <person name="Ho H."/>
            <person name="Lee Y.-J."/>
            <person name="Nurcahyanto D.-A."/>
            <person name="Kim S.-G."/>
        </authorList>
    </citation>
    <scope>NUCLEOTIDE SEQUENCE [LARGE SCALE GENOMIC DNA]</scope>
    <source>
        <strain evidence="2 3">PL0136</strain>
    </source>
</reference>
<dbReference type="RefSeq" id="WP_182463729.1">
    <property type="nucleotide sequence ID" value="NZ_CP059732.1"/>
</dbReference>
<name>A0A7G5H5G8_9BACT</name>
<sequence length="165" mass="18721">MKAFFTWFLKDVLLPLAPVICGTIVRFVNSGEIEFEITELSFSMAILFMFQLKSIGKKATTSTDKPLIDGLISGAMIAIIICLLIFILSVLYKLQAEKSLKDYIESIIENINNNAQLIDLKKIAKNYGQIKSLDQSVRLKYCMYILTIVSIPVAALFKFYYKLED</sequence>
<keyword evidence="1" id="KW-0472">Membrane</keyword>
<evidence type="ECO:0000256" key="1">
    <source>
        <dbReference type="SAM" id="Phobius"/>
    </source>
</evidence>
<keyword evidence="1" id="KW-0812">Transmembrane</keyword>
<dbReference type="EMBL" id="CP059732">
    <property type="protein sequence ID" value="QMW06360.1"/>
    <property type="molecule type" value="Genomic_DNA"/>
</dbReference>
<protein>
    <recommendedName>
        <fullName evidence="4">DUF4199 domain-containing protein</fullName>
    </recommendedName>
</protein>